<dbReference type="Proteomes" id="UP001213000">
    <property type="component" value="Unassembled WGS sequence"/>
</dbReference>
<protein>
    <recommendedName>
        <fullName evidence="1">N-acetyltransferase domain-containing protein</fullName>
    </recommendedName>
</protein>
<dbReference type="InterPro" id="IPR016181">
    <property type="entry name" value="Acyl_CoA_acyltransferase"/>
</dbReference>
<reference evidence="2" key="1">
    <citation type="submission" date="2022-07" db="EMBL/GenBank/DDBJ databases">
        <title>Genome Sequence of Leucocoprinus birnbaumii.</title>
        <authorList>
            <person name="Buettner E."/>
        </authorList>
    </citation>
    <scope>NUCLEOTIDE SEQUENCE</scope>
    <source>
        <strain evidence="2">VT141</strain>
    </source>
</reference>
<organism evidence="2 3">
    <name type="scientific">Leucocoprinus birnbaumii</name>
    <dbReference type="NCBI Taxonomy" id="56174"/>
    <lineage>
        <taxon>Eukaryota</taxon>
        <taxon>Fungi</taxon>
        <taxon>Dikarya</taxon>
        <taxon>Basidiomycota</taxon>
        <taxon>Agaricomycotina</taxon>
        <taxon>Agaricomycetes</taxon>
        <taxon>Agaricomycetidae</taxon>
        <taxon>Agaricales</taxon>
        <taxon>Agaricineae</taxon>
        <taxon>Agaricaceae</taxon>
        <taxon>Leucocoprinus</taxon>
    </lineage>
</organism>
<dbReference type="EMBL" id="JANIEX010000010">
    <property type="protein sequence ID" value="KAJ3576491.1"/>
    <property type="molecule type" value="Genomic_DNA"/>
</dbReference>
<evidence type="ECO:0000313" key="2">
    <source>
        <dbReference type="EMBL" id="KAJ3576491.1"/>
    </source>
</evidence>
<dbReference type="InterPro" id="IPR000182">
    <property type="entry name" value="GNAT_dom"/>
</dbReference>
<evidence type="ECO:0000313" key="3">
    <source>
        <dbReference type="Proteomes" id="UP001213000"/>
    </source>
</evidence>
<name>A0AAD5Z0C1_9AGAR</name>
<proteinExistence type="predicted"/>
<dbReference type="AlphaFoldDB" id="A0AAD5Z0C1"/>
<gene>
    <name evidence="2" type="ORF">NP233_g391</name>
</gene>
<dbReference type="GO" id="GO:0016747">
    <property type="term" value="F:acyltransferase activity, transferring groups other than amino-acyl groups"/>
    <property type="evidence" value="ECO:0007669"/>
    <property type="project" value="InterPro"/>
</dbReference>
<feature type="domain" description="N-acetyltransferase" evidence="1">
    <location>
        <begin position="182"/>
        <end position="341"/>
    </location>
</feature>
<accession>A0AAD5Z0C1</accession>
<keyword evidence="3" id="KW-1185">Reference proteome</keyword>
<evidence type="ECO:0000259" key="1">
    <source>
        <dbReference type="PROSITE" id="PS51186"/>
    </source>
</evidence>
<dbReference type="PROSITE" id="PS51186">
    <property type="entry name" value="GNAT"/>
    <property type="match status" value="1"/>
</dbReference>
<dbReference type="Gene3D" id="3.40.630.30">
    <property type="match status" value="1"/>
</dbReference>
<comment type="caution">
    <text evidence="2">The sequence shown here is derived from an EMBL/GenBank/DDBJ whole genome shotgun (WGS) entry which is preliminary data.</text>
</comment>
<dbReference type="SUPFAM" id="SSF55729">
    <property type="entry name" value="Acyl-CoA N-acyltransferases (Nat)"/>
    <property type="match status" value="1"/>
</dbReference>
<dbReference type="Pfam" id="PF00583">
    <property type="entry name" value="Acetyltransf_1"/>
    <property type="match status" value="1"/>
</dbReference>
<sequence>MSSSNSIQVFDSSLRIPRYVLNALQGNECRSNCALPLILKSQDLESRGQTPPHRQIWVVCSSVNSSGAPSVELMLCVTEGYIDSYPVFIYNHLPPDLLTRGYIQPRMAALANALAEALNGNLARVYAVYGQDPLAEAFAWNWTNITGIGNLVDKPYYAAKLSYCTRQTLRSRFLPLPDDLIPEIRLANDEDVREVAQCCHGFASDSAPYILTRDGALREARYLVHNQQVWVHRITRRGTTESSIASIVACSRNSQNNATITKVYTSPDWRRLGCAERLVRRVCEDLLQTKTTVSLFVAHDNPGATAVYSRVGFVGLGQGEEPLETWTEIGFHPQSVRLGHW</sequence>